<name>A0A1F6CNZ7_9BACT</name>
<accession>A0A1F6CNZ7</accession>
<feature type="compositionally biased region" description="Low complexity" evidence="1">
    <location>
        <begin position="1260"/>
        <end position="1269"/>
    </location>
</feature>
<dbReference type="Proteomes" id="UP000176445">
    <property type="component" value="Unassembled WGS sequence"/>
</dbReference>
<feature type="region of interest" description="Disordered" evidence="1">
    <location>
        <begin position="1258"/>
        <end position="1285"/>
    </location>
</feature>
<protein>
    <submittedName>
        <fullName evidence="2">Uncharacterized protein</fullName>
    </submittedName>
</protein>
<evidence type="ECO:0000313" key="2">
    <source>
        <dbReference type="EMBL" id="OGG50896.1"/>
    </source>
</evidence>
<feature type="compositionally biased region" description="Pro residues" evidence="1">
    <location>
        <begin position="1270"/>
        <end position="1285"/>
    </location>
</feature>
<feature type="region of interest" description="Disordered" evidence="1">
    <location>
        <begin position="261"/>
        <end position="287"/>
    </location>
</feature>
<proteinExistence type="predicted"/>
<feature type="compositionally biased region" description="Polar residues" evidence="1">
    <location>
        <begin position="175"/>
        <end position="212"/>
    </location>
</feature>
<gene>
    <name evidence="2" type="ORF">A2704_05935</name>
</gene>
<comment type="caution">
    <text evidence="2">The sequence shown here is derived from an EMBL/GenBank/DDBJ whole genome shotgun (WGS) entry which is preliminary data.</text>
</comment>
<feature type="region of interest" description="Disordered" evidence="1">
    <location>
        <begin position="89"/>
        <end position="108"/>
    </location>
</feature>
<feature type="region of interest" description="Disordered" evidence="1">
    <location>
        <begin position="174"/>
        <end position="212"/>
    </location>
</feature>
<evidence type="ECO:0000256" key="1">
    <source>
        <dbReference type="SAM" id="MobiDB-lite"/>
    </source>
</evidence>
<feature type="region of interest" description="Disordered" evidence="1">
    <location>
        <begin position="1002"/>
        <end position="1027"/>
    </location>
</feature>
<organism evidence="2 3">
    <name type="scientific">Candidatus Kaiserbacteria bacterium RIFCSPHIGHO2_01_FULL_54_36b</name>
    <dbReference type="NCBI Taxonomy" id="1798483"/>
    <lineage>
        <taxon>Bacteria</taxon>
        <taxon>Candidatus Kaiseribacteriota</taxon>
    </lineage>
</organism>
<sequence>MLAAPVDDEGDSDANVDCPDQSFYFYEENGPKERDGKVNLYGKSCISLENKEIAARGSCVGPKSCRAYRCGDKPCEKLKIEDVQRAVTGEQPLQAPPVQLPPSRSGSLFDELIDPASTPEQTLEQKSAPAQSANSVGEVLKQSSTEIGFFGGVREKISNYFWPTPLNIKEESFQLKPSSGSEQPPTFQEQELSDGITNPNSTFSTKPSDATEDISQSTCTSWWCRTKDAVSRTWTSSWFGSDTSIAGESVPSEITLPPQDTAPTQAAVDNASEGGGSISPSTLGNDEYAPFQQTDIQYRTEAERALVLAYQEKNAAEAELVKSRAVDEKLNLSTPSVDLQRDQRRFDDVNKNIAQLETYITGEGTLSDEMKSSFENMQKGQGGVSAWLDYAAQDWRSKREHTESIFSKAFSGDVKSAIDTPGAAVNWLVYGLAGELADAAKTVGEAIPGGEYIGFRDTPEGQAKALINPEAREQKVFESAVIAGTTVWLPTKIPGAGLADDVFRFESRSVLGQVDDATRVAARTENIVADASPAPQVAARTGEEVIADGSVSQRALPTVAEIDTQVTTIAREQRAVADSLTPEMPKAATIESPVSTPVQPTFVSSVDTISSAEVSAGKVIQDLKVAPTPEVAEISGSALKAEVARIETVTADIQKMVDEGSVRPTQASTLQQRIDAIDALVVQAREARDAVRTIASESSPAVQSIDDSIKNLNTIRDTFHQAKADLPPPNLPERVQLAFNEVKTTMTDWRDGILGRNVPEASAVPEKQYPYLAVDNTTKPTPIEQPTRVAENVRRPVAVGENVSPTILSEAPPRAEFDLRVGRNESAIKVPPAGAEPSNIIPFPRTEPKPLVDAGAPTPAQESQGFFANARERITNFFVGKSEVPRVLEPEIIPRPAPTSISGEVIEGRPPSVSTKAWDEPTLTREEFVTQYNAHYPNTALTEEQLATRFEVGQRLNPETGRLKVPDTVVTDEVVAGRAVAEQKSVWKQVGEYLGFGKTEPVPTRAAEPVPTRVSEPARVESPTLADVPETSPWEIATLNDTRVVQRVPAGSVKVADDVVPVLPEARPAVGNVIEPPTLADDAINNLRGPAEGFDLRPAIDAQRPVPPTGPRIVAAENPVLGETSAGFRSPWATSEPLFRPFSEWTKGGKVVAGGLVVLGGAVGYDQWTKWGSGGPPSGKVPPAGGGFDWSKYTQPINFGDLSYLNKANTPPYVPPVTRRDVVPTGSSDDYDETSSPRGLSSMSSVLGQMLARLFGASQTPQQPQAPRTTPIPPPIIPPPTATSTPPKPLATLIANPIKIALEGKARLTWSSIYTSDCELFAPDRFLMATGTRGSTSTLALATTTRFTLDCRASSGATTSAQATVTVQ</sequence>
<reference evidence="2 3" key="1">
    <citation type="journal article" date="2016" name="Nat. Commun.">
        <title>Thousands of microbial genomes shed light on interconnected biogeochemical processes in an aquifer system.</title>
        <authorList>
            <person name="Anantharaman K."/>
            <person name="Brown C.T."/>
            <person name="Hug L.A."/>
            <person name="Sharon I."/>
            <person name="Castelle C.J."/>
            <person name="Probst A.J."/>
            <person name="Thomas B.C."/>
            <person name="Singh A."/>
            <person name="Wilkins M.J."/>
            <person name="Karaoz U."/>
            <person name="Brodie E.L."/>
            <person name="Williams K.H."/>
            <person name="Hubbard S.S."/>
            <person name="Banfield J.F."/>
        </authorList>
    </citation>
    <scope>NUCLEOTIDE SEQUENCE [LARGE SCALE GENOMIC DNA]</scope>
</reference>
<dbReference type="EMBL" id="MFKW01000042">
    <property type="protein sequence ID" value="OGG50896.1"/>
    <property type="molecule type" value="Genomic_DNA"/>
</dbReference>
<feature type="region of interest" description="Disordered" evidence="1">
    <location>
        <begin position="1210"/>
        <end position="1242"/>
    </location>
</feature>
<evidence type="ECO:0000313" key="3">
    <source>
        <dbReference type="Proteomes" id="UP000176445"/>
    </source>
</evidence>